<reference evidence="2 3" key="1">
    <citation type="submission" date="2020-08" db="EMBL/GenBank/DDBJ databases">
        <authorList>
            <person name="Liu G."/>
            <person name="Sun C."/>
        </authorList>
    </citation>
    <scope>NUCLEOTIDE SEQUENCE [LARGE SCALE GENOMIC DNA]</scope>
    <source>
        <strain evidence="2 3">OT19</strain>
        <plasmid evidence="2 3">plas1</plasmid>
    </source>
</reference>
<dbReference type="InterPro" id="IPR007712">
    <property type="entry name" value="RelE/ParE_toxin"/>
</dbReference>
<sequence length="104" mass="12577">MTSFRVQDRAGHRLDEIYVYTRERWGDEQAERYIRGLFDCFEQIASKEIPWRTIPGEFGVDGYYCRHEHHYIYWRVLSDGTVGIVTVLHKRVHQSERFGEDRPR</sequence>
<dbReference type="RefSeq" id="WP_185885883.1">
    <property type="nucleotide sequence ID" value="NZ_CP060053.1"/>
</dbReference>
<organism evidence="2 3">
    <name type="scientific">Croceicoccus marinus</name>
    <dbReference type="NCBI Taxonomy" id="450378"/>
    <lineage>
        <taxon>Bacteria</taxon>
        <taxon>Pseudomonadati</taxon>
        <taxon>Pseudomonadota</taxon>
        <taxon>Alphaproteobacteria</taxon>
        <taxon>Sphingomonadales</taxon>
        <taxon>Erythrobacteraceae</taxon>
        <taxon>Croceicoccus</taxon>
    </lineage>
</organism>
<proteinExistence type="predicted"/>
<dbReference type="Pfam" id="PF05016">
    <property type="entry name" value="ParE_toxin"/>
    <property type="match status" value="1"/>
</dbReference>
<keyword evidence="2" id="KW-0614">Plasmid</keyword>
<dbReference type="Proteomes" id="UP000515297">
    <property type="component" value="Plasmid plas1"/>
</dbReference>
<dbReference type="InterPro" id="IPR035093">
    <property type="entry name" value="RelE/ParE_toxin_dom_sf"/>
</dbReference>
<protein>
    <submittedName>
        <fullName evidence="2">Type II toxin-antitoxin system RelE/ParE family toxin</fullName>
    </submittedName>
</protein>
<gene>
    <name evidence="2" type="ORF">H4O24_19160</name>
</gene>
<geneLocation type="plasmid" evidence="2 3">
    <name>plas1</name>
</geneLocation>
<evidence type="ECO:0000313" key="2">
    <source>
        <dbReference type="EMBL" id="QNE07136.1"/>
    </source>
</evidence>
<dbReference type="Gene3D" id="3.30.2310.20">
    <property type="entry name" value="RelE-like"/>
    <property type="match status" value="1"/>
</dbReference>
<evidence type="ECO:0000256" key="1">
    <source>
        <dbReference type="ARBA" id="ARBA00022649"/>
    </source>
</evidence>
<dbReference type="EMBL" id="CP060053">
    <property type="protein sequence ID" value="QNE07136.1"/>
    <property type="molecule type" value="Genomic_DNA"/>
</dbReference>
<evidence type="ECO:0000313" key="3">
    <source>
        <dbReference type="Proteomes" id="UP000515297"/>
    </source>
</evidence>
<name>A0A7G6VZH1_9SPHN</name>
<accession>A0A7G6VZH1</accession>
<keyword evidence="1" id="KW-1277">Toxin-antitoxin system</keyword>
<dbReference type="AlphaFoldDB" id="A0A7G6VZH1"/>